<evidence type="ECO:0000313" key="16">
    <source>
        <dbReference type="RefSeq" id="XP_022242922.1"/>
    </source>
</evidence>
<dbReference type="InterPro" id="IPR033116">
    <property type="entry name" value="TRYPSIN_SER"/>
</dbReference>
<keyword evidence="12" id="KW-0472">Membrane</keyword>
<dbReference type="GeneID" id="106460476"/>
<reference evidence="16" key="1">
    <citation type="submission" date="2025-08" db="UniProtKB">
        <authorList>
            <consortium name="RefSeq"/>
        </authorList>
    </citation>
    <scope>IDENTIFICATION</scope>
    <source>
        <tissue evidence="16">Muscle</tissue>
    </source>
</reference>
<dbReference type="PANTHER" id="PTHR24264:SF65">
    <property type="entry name" value="SRCR DOMAIN-CONTAINING PROTEIN"/>
    <property type="match status" value="1"/>
</dbReference>
<dbReference type="SMART" id="SM00020">
    <property type="entry name" value="Tryp_SPc"/>
    <property type="match status" value="2"/>
</dbReference>
<keyword evidence="2" id="KW-0964">Secreted</keyword>
<dbReference type="PROSITE" id="PS00135">
    <property type="entry name" value="TRYPSIN_SER"/>
    <property type="match status" value="2"/>
</dbReference>
<dbReference type="InterPro" id="IPR018114">
    <property type="entry name" value="TRYPSIN_HIS"/>
</dbReference>
<dbReference type="Gene3D" id="2.40.10.10">
    <property type="entry name" value="Trypsin-like serine proteases"/>
    <property type="match status" value="3"/>
</dbReference>
<name>A0ABM1SH17_LIMPO</name>
<keyword evidence="8" id="KW-1015">Disulfide bond</keyword>
<dbReference type="CDD" id="cd00190">
    <property type="entry name" value="Tryp_SPc"/>
    <property type="match status" value="2"/>
</dbReference>
<dbReference type="InterPro" id="IPR043504">
    <property type="entry name" value="Peptidase_S1_PA_chymotrypsin"/>
</dbReference>
<feature type="transmembrane region" description="Helical" evidence="12">
    <location>
        <begin position="523"/>
        <end position="545"/>
    </location>
</feature>
<evidence type="ECO:0000256" key="1">
    <source>
        <dbReference type="ARBA" id="ARBA00004613"/>
    </source>
</evidence>
<keyword evidence="5 10" id="KW-0378">Hydrolase</keyword>
<evidence type="ECO:0000256" key="8">
    <source>
        <dbReference type="ARBA" id="ARBA00023157"/>
    </source>
</evidence>
<dbReference type="PANTHER" id="PTHR24264">
    <property type="entry name" value="TRYPSIN-RELATED"/>
    <property type="match status" value="1"/>
</dbReference>
<dbReference type="InterPro" id="IPR001254">
    <property type="entry name" value="Trypsin_dom"/>
</dbReference>
<accession>A0ABM1SH17</accession>
<keyword evidence="12" id="KW-0812">Transmembrane</keyword>
<dbReference type="SMART" id="SM00680">
    <property type="entry name" value="CLIP"/>
    <property type="match status" value="2"/>
</dbReference>
<keyword evidence="15" id="KW-1185">Reference proteome</keyword>
<keyword evidence="6" id="KW-0353">Hemolymph clotting</keyword>
<keyword evidence="12" id="KW-1133">Transmembrane helix</keyword>
<dbReference type="Proteomes" id="UP000694941">
    <property type="component" value="Unplaced"/>
</dbReference>
<evidence type="ECO:0000256" key="3">
    <source>
        <dbReference type="ARBA" id="ARBA00022670"/>
    </source>
</evidence>
<feature type="domain" description="Peptidase S1" evidence="14">
    <location>
        <begin position="247"/>
        <end position="483"/>
    </location>
</feature>
<proteinExistence type="inferred from homology"/>
<feature type="signal peptide" evidence="13">
    <location>
        <begin position="1"/>
        <end position="20"/>
    </location>
</feature>
<evidence type="ECO:0000256" key="11">
    <source>
        <dbReference type="SAM" id="MobiDB-lite"/>
    </source>
</evidence>
<evidence type="ECO:0000256" key="9">
    <source>
        <dbReference type="ARBA" id="ARBA00024195"/>
    </source>
</evidence>
<evidence type="ECO:0000256" key="2">
    <source>
        <dbReference type="ARBA" id="ARBA00022525"/>
    </source>
</evidence>
<feature type="compositionally biased region" description="Pro residues" evidence="11">
    <location>
        <begin position="764"/>
        <end position="783"/>
    </location>
</feature>
<keyword evidence="4 13" id="KW-0732">Signal</keyword>
<feature type="region of interest" description="Disordered" evidence="11">
    <location>
        <begin position="208"/>
        <end position="228"/>
    </location>
</feature>
<sequence length="1147" mass="127008">MLQYQVFILLLLALSPLTSSDEELHRVKRMGRGRGRGRFTSSDPSDYSEEGDSGSFNNRRGRPPGHGGIPPGQKKKQPGGFTPPGHAGGGHGRPFPPGHSKNPQGNDFEDNGGGSIDEEEALDWVQHIMPRDKNLPVAVTRSTIFNPSARSTDKFQFCRTPKRQPGHCRYIQHCLRREIFKNYNKFYRHLCFIKGSYVGVCCPDSHFGDTPTQPPPPPPPPTTQPIPSPVIESSFDEDCGQSFKTRIIGGVRADPNDWRWMAALLRGAVDFSGQFCGGVLINKQYVLTAAHCTEGLTAKEIKVRLGEYDFSQTDDGVHEDTGVAEIKVHPNYNPRTHYYDACLLKLGRPVQYSTYIRPICLPTGKEDFTGELGTVTGWGTTAYGGNSSSVLRQVTLPIWKLTECSDVYKVQNITHVFLCAGSRDGEEDSCQGDSGGPLMIEGPNNRWSVIGVVSWGFRCAEPGYPGVYTRITEVLDWIKSNAIKAEAKEISFLTLKILPFVFYRKQKIRKIPSSTYSPYLESVLLLLLPIICAILRLLLIFLAVLESVVRHCRFDELFHRRIFTMKSCYPVFLLFLLVSVAKVDPAMVKHFKMQERTTEPPYDGDQIRFGNEGSGSATLLGNKKVQDVVKELVKVVEDAYPVISGRSSIINFNADPSERFQFCKTPKNESGHCRYIQHCLLPEFVADFTKFIGYVCFINSRYVGTCCPDDHVAESLPAALTTTKTPSKPNKPESTPEDSVFIFPTEPPTSRPIWLLPPSKATQPPTPPPPKSTESTPRPPPKPSSSLNELECGIRYKTRIVGGKEADPRDWLWMAALIRGSPILRGQFCGGALINRNYVVTAAHCTQGLTIDQMKVRLGEYDFSKKNDNSPTDVAVTEIINHPDFDKVSYYNDIALLRLAKPVAFSEFIQPICLPHPRHDLRNKIATVTGWGTVSYGGASSNVLREVSIPIWNNDECDETFTQNITKVFLCAGSKNGDKDSCQVSCHGQISCITKVFLCAGSKNGDKDSCQVSCHGQISCITKVFLCAGSKNGDKDSCQVSCHGQISCITKVFLCAGSKNGDKDSCQVSCHGQISCITKVFLCAGSKNGDKDSCQGDSGGPLMWEAPNRRWTLVGIVSWGIRCAEPKFPGVYTRVTEFLDWIRMNLS</sequence>
<dbReference type="RefSeq" id="XP_022242922.1">
    <property type="nucleotide sequence ID" value="XM_022387214.1"/>
</dbReference>
<evidence type="ECO:0000256" key="5">
    <source>
        <dbReference type="ARBA" id="ARBA00022801"/>
    </source>
</evidence>
<evidence type="ECO:0000256" key="6">
    <source>
        <dbReference type="ARBA" id="ARBA00022820"/>
    </source>
</evidence>
<evidence type="ECO:0000256" key="10">
    <source>
        <dbReference type="RuleBase" id="RU363034"/>
    </source>
</evidence>
<keyword evidence="3 10" id="KW-0645">Protease</keyword>
<evidence type="ECO:0000259" key="14">
    <source>
        <dbReference type="PROSITE" id="PS50240"/>
    </source>
</evidence>
<dbReference type="PROSITE" id="PS00134">
    <property type="entry name" value="TRYPSIN_HIS"/>
    <property type="match status" value="2"/>
</dbReference>
<feature type="chain" id="PRO_5047080404" evidence="13">
    <location>
        <begin position="21"/>
        <end position="1147"/>
    </location>
</feature>
<feature type="compositionally biased region" description="Pro residues" evidence="11">
    <location>
        <begin position="212"/>
        <end position="228"/>
    </location>
</feature>
<gene>
    <name evidence="16" type="primary">LOC106460476</name>
</gene>
<feature type="region of interest" description="Disordered" evidence="11">
    <location>
        <begin position="722"/>
        <end position="788"/>
    </location>
</feature>
<dbReference type="InterPro" id="IPR001314">
    <property type="entry name" value="Peptidase_S1A"/>
</dbReference>
<evidence type="ECO:0000256" key="13">
    <source>
        <dbReference type="SAM" id="SignalP"/>
    </source>
</evidence>
<dbReference type="PRINTS" id="PR00722">
    <property type="entry name" value="CHYMOTRYPSIN"/>
</dbReference>
<dbReference type="InterPro" id="IPR022700">
    <property type="entry name" value="CLIP"/>
</dbReference>
<dbReference type="Pfam" id="PF00089">
    <property type="entry name" value="Trypsin"/>
    <property type="match status" value="3"/>
</dbReference>
<dbReference type="PROSITE" id="PS50240">
    <property type="entry name" value="TRYPSIN_DOM"/>
    <property type="match status" value="2"/>
</dbReference>
<dbReference type="InterPro" id="IPR050127">
    <property type="entry name" value="Serine_Proteases_S1"/>
</dbReference>
<organism evidence="15 16">
    <name type="scientific">Limulus polyphemus</name>
    <name type="common">Atlantic horseshoe crab</name>
    <dbReference type="NCBI Taxonomy" id="6850"/>
    <lineage>
        <taxon>Eukaryota</taxon>
        <taxon>Metazoa</taxon>
        <taxon>Ecdysozoa</taxon>
        <taxon>Arthropoda</taxon>
        <taxon>Chelicerata</taxon>
        <taxon>Merostomata</taxon>
        <taxon>Xiphosura</taxon>
        <taxon>Limulidae</taxon>
        <taxon>Limulus</taxon>
    </lineage>
</organism>
<feature type="domain" description="Peptidase S1" evidence="14">
    <location>
        <begin position="800"/>
        <end position="1147"/>
    </location>
</feature>
<keyword evidence="7 10" id="KW-0720">Serine protease</keyword>
<evidence type="ECO:0000256" key="12">
    <source>
        <dbReference type="SAM" id="Phobius"/>
    </source>
</evidence>
<dbReference type="InterPro" id="IPR009003">
    <property type="entry name" value="Peptidase_S1_PA"/>
</dbReference>
<evidence type="ECO:0000313" key="15">
    <source>
        <dbReference type="Proteomes" id="UP000694941"/>
    </source>
</evidence>
<evidence type="ECO:0000256" key="4">
    <source>
        <dbReference type="ARBA" id="ARBA00022729"/>
    </source>
</evidence>
<comment type="similarity">
    <text evidence="9">Belongs to the peptidase S1 family. CLIP subfamily.</text>
</comment>
<protein>
    <submittedName>
        <fullName evidence="16">Uncharacterized protein LOC106460476</fullName>
    </submittedName>
</protein>
<feature type="region of interest" description="Disordered" evidence="11">
    <location>
        <begin position="33"/>
        <end position="116"/>
    </location>
</feature>
<comment type="subcellular location">
    <subcellularLocation>
        <location evidence="1">Secreted</location>
    </subcellularLocation>
</comment>
<dbReference type="SUPFAM" id="SSF50494">
    <property type="entry name" value="Trypsin-like serine proteases"/>
    <property type="match status" value="2"/>
</dbReference>
<evidence type="ECO:0000256" key="7">
    <source>
        <dbReference type="ARBA" id="ARBA00022825"/>
    </source>
</evidence>
<feature type="transmembrane region" description="Helical" evidence="12">
    <location>
        <begin position="566"/>
        <end position="583"/>
    </location>
</feature>